<comment type="caution">
    <text evidence="1">The sequence shown here is derived from an EMBL/GenBank/DDBJ whole genome shotgun (WGS) entry which is preliminary data.</text>
</comment>
<gene>
    <name evidence="1" type="ORF">DBR06_SOUSAS1510065</name>
</gene>
<feature type="non-terminal residue" evidence="1">
    <location>
        <position position="1"/>
    </location>
</feature>
<sequence>ARLGGAAGGGRKRRTPAPDAATFFTPDWFKCSWEWDGGGGGVEDKASAFRELKVVLWRQDTANNSAATSPLILVQV</sequence>
<dbReference type="AlphaFoldDB" id="A0A484H171"/>
<accession>A0A484H171</accession>
<evidence type="ECO:0000313" key="1">
    <source>
        <dbReference type="EMBL" id="TEA41673.1"/>
    </source>
</evidence>
<dbReference type="Proteomes" id="UP000295264">
    <property type="component" value="Unassembled WGS sequence"/>
</dbReference>
<feature type="non-terminal residue" evidence="1">
    <location>
        <position position="76"/>
    </location>
</feature>
<protein>
    <submittedName>
        <fullName evidence="1">Uncharacterized protein</fullName>
    </submittedName>
</protein>
<proteinExistence type="predicted"/>
<name>A0A484H171_SOUCH</name>
<dbReference type="EMBL" id="QWLN02001086">
    <property type="protein sequence ID" value="TEA41673.1"/>
    <property type="molecule type" value="Genomic_DNA"/>
</dbReference>
<evidence type="ECO:0000313" key="2">
    <source>
        <dbReference type="Proteomes" id="UP000295264"/>
    </source>
</evidence>
<keyword evidence="2" id="KW-1185">Reference proteome</keyword>
<organism evidence="1 2">
    <name type="scientific">Sousa chinensis</name>
    <name type="common">Indo-pacific humpbacked dolphin</name>
    <name type="synonym">Steno chinensis</name>
    <dbReference type="NCBI Taxonomy" id="103600"/>
    <lineage>
        <taxon>Eukaryota</taxon>
        <taxon>Metazoa</taxon>
        <taxon>Chordata</taxon>
        <taxon>Craniata</taxon>
        <taxon>Vertebrata</taxon>
        <taxon>Euteleostomi</taxon>
        <taxon>Mammalia</taxon>
        <taxon>Eutheria</taxon>
        <taxon>Laurasiatheria</taxon>
        <taxon>Artiodactyla</taxon>
        <taxon>Whippomorpha</taxon>
        <taxon>Cetacea</taxon>
        <taxon>Odontoceti</taxon>
        <taxon>Delphinidae</taxon>
        <taxon>Sousa</taxon>
    </lineage>
</organism>
<reference evidence="1 2" key="1">
    <citation type="journal article" date="2018" name="Genomics">
        <title>Molecular footprints of inshore aquatic adaptation in Indo-Pacific humpback dolphin (Sousa chinensis).</title>
        <authorList>
            <person name="Ming Y."/>
            <person name="Jian J."/>
            <person name="Yu F."/>
            <person name="Yu X."/>
            <person name="Wang J."/>
            <person name="Liu W."/>
        </authorList>
    </citation>
    <scope>NUCLEOTIDE SEQUENCE [LARGE SCALE GENOMIC DNA]</scope>
    <source>
        <strain evidence="1">MY-2018</strain>
        <tissue evidence="1">Skin</tissue>
    </source>
</reference>